<proteinExistence type="predicted"/>
<evidence type="ECO:0000313" key="2">
    <source>
        <dbReference type="Proteomes" id="UP001151760"/>
    </source>
</evidence>
<name>A0ABQ5BFR3_9ASTR</name>
<accession>A0ABQ5BFR3</accession>
<keyword evidence="2" id="KW-1185">Reference proteome</keyword>
<reference evidence="1" key="2">
    <citation type="submission" date="2022-01" db="EMBL/GenBank/DDBJ databases">
        <authorList>
            <person name="Yamashiro T."/>
            <person name="Shiraishi A."/>
            <person name="Satake H."/>
            <person name="Nakayama K."/>
        </authorList>
    </citation>
    <scope>NUCLEOTIDE SEQUENCE</scope>
</reference>
<evidence type="ECO:0000313" key="1">
    <source>
        <dbReference type="EMBL" id="GJT11724.1"/>
    </source>
</evidence>
<dbReference type="PANTHER" id="PTHR11439">
    <property type="entry name" value="GAG-POL-RELATED RETROTRANSPOSON"/>
    <property type="match status" value="1"/>
</dbReference>
<protein>
    <submittedName>
        <fullName evidence="1">Uncharacterized protein</fullName>
    </submittedName>
</protein>
<comment type="caution">
    <text evidence="1">The sequence shown here is derived from an EMBL/GenBank/DDBJ whole genome shotgun (WGS) entry which is preliminary data.</text>
</comment>
<reference evidence="1" key="1">
    <citation type="journal article" date="2022" name="Int. J. Mol. Sci.">
        <title>Draft Genome of Tanacetum Coccineum: Genomic Comparison of Closely Related Tanacetum-Family Plants.</title>
        <authorList>
            <person name="Yamashiro T."/>
            <person name="Shiraishi A."/>
            <person name="Nakayama K."/>
            <person name="Satake H."/>
        </authorList>
    </citation>
    <scope>NUCLEOTIDE SEQUENCE</scope>
</reference>
<sequence length="152" mass="17167">MLDISYDVHCLSQIMHKPLQSHLKIALKVLRYLKGSLGKRIHIVKCPSVSLETFMDVDWAKCVVTSKSFTGFYLFLNGSLVSQNSKRKNTLSKSSAKAEYRDMASATLDVVWSVDETVDTFTKGLDKAQHENLISKLGLYDVFKAECEVKEE</sequence>
<gene>
    <name evidence="1" type="ORF">Tco_0858766</name>
</gene>
<dbReference type="EMBL" id="BQNB010013091">
    <property type="protein sequence ID" value="GJT11724.1"/>
    <property type="molecule type" value="Genomic_DNA"/>
</dbReference>
<organism evidence="1 2">
    <name type="scientific">Tanacetum coccineum</name>
    <dbReference type="NCBI Taxonomy" id="301880"/>
    <lineage>
        <taxon>Eukaryota</taxon>
        <taxon>Viridiplantae</taxon>
        <taxon>Streptophyta</taxon>
        <taxon>Embryophyta</taxon>
        <taxon>Tracheophyta</taxon>
        <taxon>Spermatophyta</taxon>
        <taxon>Magnoliopsida</taxon>
        <taxon>eudicotyledons</taxon>
        <taxon>Gunneridae</taxon>
        <taxon>Pentapetalae</taxon>
        <taxon>asterids</taxon>
        <taxon>campanulids</taxon>
        <taxon>Asterales</taxon>
        <taxon>Asteraceae</taxon>
        <taxon>Asteroideae</taxon>
        <taxon>Anthemideae</taxon>
        <taxon>Anthemidinae</taxon>
        <taxon>Tanacetum</taxon>
    </lineage>
</organism>
<dbReference type="Proteomes" id="UP001151760">
    <property type="component" value="Unassembled WGS sequence"/>
</dbReference>
<dbReference type="PANTHER" id="PTHR11439:SF489">
    <property type="entry name" value="RNA-DIRECTED DNA POLYMERASE"/>
    <property type="match status" value="1"/>
</dbReference>